<evidence type="ECO:0000256" key="2">
    <source>
        <dbReference type="SAM" id="Phobius"/>
    </source>
</evidence>
<feature type="transmembrane region" description="Helical" evidence="2">
    <location>
        <begin position="191"/>
        <end position="212"/>
    </location>
</feature>
<evidence type="ECO:0000256" key="1">
    <source>
        <dbReference type="SAM" id="MobiDB-lite"/>
    </source>
</evidence>
<feature type="transmembrane region" description="Helical" evidence="2">
    <location>
        <begin position="493"/>
        <end position="514"/>
    </location>
</feature>
<dbReference type="EMBL" id="CP126220">
    <property type="protein sequence ID" value="WIA21357.1"/>
    <property type="molecule type" value="Genomic_DNA"/>
</dbReference>
<feature type="transmembrane region" description="Helical" evidence="2">
    <location>
        <begin position="668"/>
        <end position="688"/>
    </location>
</feature>
<feature type="transmembrane region" description="Helical" evidence="2">
    <location>
        <begin position="609"/>
        <end position="627"/>
    </location>
</feature>
<feature type="transmembrane region" description="Helical" evidence="2">
    <location>
        <begin position="148"/>
        <end position="171"/>
    </location>
</feature>
<sequence length="839" mass="86818">MLPITLLQVLVLAIFFHKSSSTPGIDAAGLMSAVAGLVLFLEGLRVAVMPMALLVGNQLPLKLKLPWVLLVAFCLGVLVTYAEPAIAAIRPLAKLVDPQSAPYLYYMMNQQQELLVLAIGVGVGLASVVGTVKLLTGISIKPFIAGSLLPTVGLACYMQCVVGTVKFLTGVSIKPFIAGSLLPTVQQQQELLVLAIGVGVGLASVVGTVKFLTGISIKPFISGSLLPTVGLACYMQWGNPNLRPILGVAWDCGGVTTGPVTVPILLSLGVGVMKAQRERKQLQAVLEDAAVRQGEGNTLEGFGIVTLASLLPVLAVELMAILTGAILPYEYVLEQASLAAQRAATEQPAAVDTSPIKEVIFGIRAISPLVVALILLVTCVLKQPLPDSGFLVDNPDWEESEDEDEDVSQEEQEGGSEKQEGAGAEKQWRGSSSGGGSEGELARDSGSTSTAAAKDVELGAVQVALAADKYAARDAEPLPAASKTSGAAAAAKPAAAVGMILFNIGLTYGFTALGDMTGSTLPTSFLPVYYAPGSPVYSFAGGVALTMVTVFLLGFLATKAEPALNVLGQTVETLSNRKFTKKALVYAVCAGVAVGMCAGASKILFQLPLLYFILAKYTVACILTAVAKEAITAVAWDSAGVTTGPVTVPFVMSIGVGFSKAVGAPEGFGMLTIMSVAPIISVLLTSLLRKPVKRAAVELARLSKMSLSRMSRRSNTITTAYSNAGESTSSQRDTVIDFAAELAKNSNWSPSLGRASPGLESVAAASGGQLARVSRGMSRTSRPLQAIGEHPAERSAAAAAASVESAGISRLAVASMPLMSYSSRQAREAAQDGSSSNAQ</sequence>
<protein>
    <recommendedName>
        <fullName evidence="6">Cation/H+ exchanger domain-containing protein</fullName>
    </recommendedName>
</protein>
<evidence type="ECO:0000313" key="5">
    <source>
        <dbReference type="Proteomes" id="UP001244341"/>
    </source>
</evidence>
<evidence type="ECO:0000256" key="3">
    <source>
        <dbReference type="SAM" id="SignalP"/>
    </source>
</evidence>
<feature type="transmembrane region" description="Helical" evidence="2">
    <location>
        <begin position="257"/>
        <end position="273"/>
    </location>
</feature>
<keyword evidence="2" id="KW-0812">Transmembrane</keyword>
<feature type="transmembrane region" description="Helical" evidence="2">
    <location>
        <begin position="634"/>
        <end position="656"/>
    </location>
</feature>
<keyword evidence="5" id="KW-1185">Reference proteome</keyword>
<dbReference type="Pfam" id="PF07556">
    <property type="entry name" value="DUF1538"/>
    <property type="match status" value="3"/>
</dbReference>
<dbReference type="InterPro" id="IPR011435">
    <property type="entry name" value="UmpAB"/>
</dbReference>
<feature type="region of interest" description="Disordered" evidence="1">
    <location>
        <begin position="392"/>
        <end position="449"/>
    </location>
</feature>
<accession>A0ABY8UJD4</accession>
<name>A0ABY8UJD4_TETOB</name>
<reference evidence="4 5" key="1">
    <citation type="submission" date="2023-05" db="EMBL/GenBank/DDBJ databases">
        <title>A 100% complete, gapless, phased diploid assembly of the Scenedesmus obliquus UTEX 3031 genome.</title>
        <authorList>
            <person name="Biondi T.C."/>
            <person name="Hanschen E.R."/>
            <person name="Kwon T."/>
            <person name="Eng W."/>
            <person name="Kruse C.P.S."/>
            <person name="Koehler S.I."/>
            <person name="Kunde Y."/>
            <person name="Gleasner C.D."/>
            <person name="You Mak K.T."/>
            <person name="Polle J."/>
            <person name="Hovde B.T."/>
            <person name="Starkenburg S.R."/>
        </authorList>
    </citation>
    <scope>NUCLEOTIDE SEQUENCE [LARGE SCALE GENOMIC DNA]</scope>
    <source>
        <strain evidence="4 5">DOE0152z</strain>
    </source>
</reference>
<feature type="transmembrane region" description="Helical" evidence="2">
    <location>
        <begin position="302"/>
        <end position="327"/>
    </location>
</feature>
<feature type="compositionally biased region" description="Acidic residues" evidence="1">
    <location>
        <begin position="395"/>
        <end position="414"/>
    </location>
</feature>
<feature type="signal peptide" evidence="3">
    <location>
        <begin position="1"/>
        <end position="21"/>
    </location>
</feature>
<feature type="transmembrane region" description="Helical" evidence="2">
    <location>
        <begin position="583"/>
        <end position="603"/>
    </location>
</feature>
<dbReference type="Proteomes" id="UP001244341">
    <property type="component" value="Chromosome 13b"/>
</dbReference>
<keyword evidence="2" id="KW-1133">Transmembrane helix</keyword>
<feature type="transmembrane region" description="Helical" evidence="2">
    <location>
        <begin position="534"/>
        <end position="557"/>
    </location>
</feature>
<gene>
    <name evidence="4" type="ORF">OEZ85_000577</name>
</gene>
<evidence type="ECO:0000313" key="4">
    <source>
        <dbReference type="EMBL" id="WIA21357.1"/>
    </source>
</evidence>
<organism evidence="4 5">
    <name type="scientific">Tetradesmus obliquus</name>
    <name type="common">Green alga</name>
    <name type="synonym">Acutodesmus obliquus</name>
    <dbReference type="NCBI Taxonomy" id="3088"/>
    <lineage>
        <taxon>Eukaryota</taxon>
        <taxon>Viridiplantae</taxon>
        <taxon>Chlorophyta</taxon>
        <taxon>core chlorophytes</taxon>
        <taxon>Chlorophyceae</taxon>
        <taxon>CS clade</taxon>
        <taxon>Sphaeropleales</taxon>
        <taxon>Scenedesmaceae</taxon>
        <taxon>Tetradesmus</taxon>
    </lineage>
</organism>
<feature type="chain" id="PRO_5046527022" description="Cation/H+ exchanger domain-containing protein" evidence="3">
    <location>
        <begin position="22"/>
        <end position="839"/>
    </location>
</feature>
<proteinExistence type="predicted"/>
<keyword evidence="2" id="KW-0472">Membrane</keyword>
<feature type="transmembrane region" description="Helical" evidence="2">
    <location>
        <begin position="219"/>
        <end position="237"/>
    </location>
</feature>
<evidence type="ECO:0008006" key="6">
    <source>
        <dbReference type="Google" id="ProtNLM"/>
    </source>
</evidence>
<feature type="transmembrane region" description="Helical" evidence="2">
    <location>
        <begin position="114"/>
        <end position="136"/>
    </location>
</feature>
<keyword evidence="3" id="KW-0732">Signal</keyword>
<feature type="transmembrane region" description="Helical" evidence="2">
    <location>
        <begin position="31"/>
        <end position="55"/>
    </location>
</feature>
<feature type="transmembrane region" description="Helical" evidence="2">
    <location>
        <begin position="359"/>
        <end position="381"/>
    </location>
</feature>
<feature type="transmembrane region" description="Helical" evidence="2">
    <location>
        <begin position="67"/>
        <end position="89"/>
    </location>
</feature>